<dbReference type="InterPro" id="IPR049317">
    <property type="entry name" value="GCIP-like_N"/>
</dbReference>
<dbReference type="KEGG" id="kne:92182257"/>
<evidence type="ECO:0000259" key="1">
    <source>
        <dbReference type="Pfam" id="PF13324"/>
    </source>
</evidence>
<evidence type="ECO:0000313" key="2">
    <source>
        <dbReference type="EMBL" id="KAK8849664.1"/>
    </source>
</evidence>
<accession>A0AAW0YNH7</accession>
<proteinExistence type="predicted"/>
<comment type="caution">
    <text evidence="2">The sequence shown here is derived from an EMBL/GenBank/DDBJ whole genome shotgun (WGS) entry which is preliminary data.</text>
</comment>
<name>A0AAW0YNH7_9TREE</name>
<reference evidence="2 3" key="1">
    <citation type="journal article" date="2024" name="bioRxiv">
        <title>Comparative genomics of Cryptococcus and Kwoniella reveals pathogenesis evolution and contrasting karyotype dynamics via intercentromeric recombination or chromosome fusion.</title>
        <authorList>
            <person name="Coelho M.A."/>
            <person name="David-Palma M."/>
            <person name="Shea T."/>
            <person name="Bowers K."/>
            <person name="McGinley-Smith S."/>
            <person name="Mohammad A.W."/>
            <person name="Gnirke A."/>
            <person name="Yurkov A.M."/>
            <person name="Nowrousian M."/>
            <person name="Sun S."/>
            <person name="Cuomo C.A."/>
            <person name="Heitman J."/>
        </authorList>
    </citation>
    <scope>NUCLEOTIDE SEQUENCE [LARGE SCALE GENOMIC DNA]</scope>
    <source>
        <strain evidence="2 3">CBS 13917</strain>
    </source>
</reference>
<protein>
    <recommendedName>
        <fullName evidence="1">Cyclin-D1-binding protein 1-like N-terminal domain-containing protein</fullName>
    </recommendedName>
</protein>
<dbReference type="GO" id="GO:0005634">
    <property type="term" value="C:nucleus"/>
    <property type="evidence" value="ECO:0007669"/>
    <property type="project" value="TreeGrafter"/>
</dbReference>
<gene>
    <name evidence="2" type="ORF">IAR55_004999</name>
</gene>
<dbReference type="GeneID" id="92182257"/>
<dbReference type="PANTHER" id="PTHR15492">
    <property type="entry name" value="CYCLIN D1-BINDING PROTEIN 1"/>
    <property type="match status" value="1"/>
</dbReference>
<dbReference type="EMBL" id="JBCAWK010000009">
    <property type="protein sequence ID" value="KAK8849664.1"/>
    <property type="molecule type" value="Genomic_DNA"/>
</dbReference>
<sequence length="289" mass="32280">MTGLNDCQAALQTAVQALSRRTDSEASHPGLGDVFAQLLSNLRQTVTSLSLAFKPPVTIPAAIQQLDKVSDQVGRLISCVLLAPGELATEWRQGMSNIGVEMVKYLQVLVSDGDYLGATGMVWEAIDSLANDLSKDEPAAVAKRWRHQQSVVKDAWDEFKGILEGGDDDGWDELDMGESLTEKERTRTEAVLHAMFPRYLDQCKSKYRAVLETSSSFVDSFDKAVSAMHPEQDEEEVNEALKELEAVSRRLAETVHDTAIDRWRDRLDLEKKKWEERRLDLTSLSVAIE</sequence>
<dbReference type="Gene3D" id="1.20.1410.10">
    <property type="entry name" value="I/LWEQ domain"/>
    <property type="match status" value="1"/>
</dbReference>
<dbReference type="PANTHER" id="PTHR15492:SF1">
    <property type="entry name" value="CYCLIN-D1-BINDING PROTEIN 1"/>
    <property type="match status" value="1"/>
</dbReference>
<dbReference type="RefSeq" id="XP_066801552.1">
    <property type="nucleotide sequence ID" value="XM_066948093.1"/>
</dbReference>
<evidence type="ECO:0000313" key="3">
    <source>
        <dbReference type="Proteomes" id="UP001388673"/>
    </source>
</evidence>
<feature type="domain" description="Cyclin-D1-binding protein 1-like N-terminal" evidence="1">
    <location>
        <begin position="37"/>
        <end position="164"/>
    </location>
</feature>
<dbReference type="Proteomes" id="UP001388673">
    <property type="component" value="Unassembled WGS sequence"/>
</dbReference>
<dbReference type="AlphaFoldDB" id="A0AAW0YNH7"/>
<dbReference type="InterPro" id="IPR026907">
    <property type="entry name" value="GCIP-like"/>
</dbReference>
<keyword evidence="3" id="KW-1185">Reference proteome</keyword>
<dbReference type="Pfam" id="PF13324">
    <property type="entry name" value="GCIP_N"/>
    <property type="match status" value="1"/>
</dbReference>
<organism evidence="2 3">
    <name type="scientific">Kwoniella newhampshirensis</name>
    <dbReference type="NCBI Taxonomy" id="1651941"/>
    <lineage>
        <taxon>Eukaryota</taxon>
        <taxon>Fungi</taxon>
        <taxon>Dikarya</taxon>
        <taxon>Basidiomycota</taxon>
        <taxon>Agaricomycotina</taxon>
        <taxon>Tremellomycetes</taxon>
        <taxon>Tremellales</taxon>
        <taxon>Cryptococcaceae</taxon>
        <taxon>Kwoniella</taxon>
    </lineage>
</organism>